<dbReference type="Proteomes" id="UP000628710">
    <property type="component" value="Unassembled WGS sequence"/>
</dbReference>
<gene>
    <name evidence="1" type="ORF">I8J31_19635</name>
</gene>
<keyword evidence="2" id="KW-1185">Reference proteome</keyword>
<sequence length="110" mass="12081">MQEITNQVSESLILLWSHERGEMSIKQIDAAATQPDWTIVNKEGAAIDITVAEYDGSDAYGIHAGNGKVYWANSVFNSLYIAWPETITPPVKALITAQLEKAFIVIKEGS</sequence>
<organism evidence="1 2">
    <name type="scientific">Marinomonas transparens</name>
    <dbReference type="NCBI Taxonomy" id="2795388"/>
    <lineage>
        <taxon>Bacteria</taxon>
        <taxon>Pseudomonadati</taxon>
        <taxon>Pseudomonadota</taxon>
        <taxon>Gammaproteobacteria</taxon>
        <taxon>Oceanospirillales</taxon>
        <taxon>Oceanospirillaceae</taxon>
        <taxon>Marinomonas</taxon>
    </lineage>
</organism>
<evidence type="ECO:0000313" key="1">
    <source>
        <dbReference type="EMBL" id="MBJ7539889.1"/>
    </source>
</evidence>
<accession>A0A934MY06</accession>
<comment type="caution">
    <text evidence="1">The sequence shown here is derived from an EMBL/GenBank/DDBJ whole genome shotgun (WGS) entry which is preliminary data.</text>
</comment>
<name>A0A934MY06_9GAMM</name>
<reference evidence="1" key="1">
    <citation type="submission" date="2020-12" db="EMBL/GenBank/DDBJ databases">
        <title>Marinomonas arctica sp. nov., a psychrotolerant bacterium isolated from the Arctic.</title>
        <authorList>
            <person name="Zhang Y."/>
        </authorList>
    </citation>
    <scope>NUCLEOTIDE SEQUENCE</scope>
    <source>
        <strain evidence="1">C1424</strain>
    </source>
</reference>
<proteinExistence type="predicted"/>
<dbReference type="RefSeq" id="WP_199470284.1">
    <property type="nucleotide sequence ID" value="NZ_JAEMNX010000034.1"/>
</dbReference>
<dbReference type="AlphaFoldDB" id="A0A934MY06"/>
<protein>
    <submittedName>
        <fullName evidence="1">Uncharacterized protein</fullName>
    </submittedName>
</protein>
<evidence type="ECO:0000313" key="2">
    <source>
        <dbReference type="Proteomes" id="UP000628710"/>
    </source>
</evidence>
<dbReference type="EMBL" id="JAEMNX010000034">
    <property type="protein sequence ID" value="MBJ7539889.1"/>
    <property type="molecule type" value="Genomic_DNA"/>
</dbReference>